<reference evidence="1" key="2">
    <citation type="journal article" date="2021" name="PeerJ">
        <title>Extensive microbial diversity within the chicken gut microbiome revealed by metagenomics and culture.</title>
        <authorList>
            <person name="Gilroy R."/>
            <person name="Ravi A."/>
            <person name="Getino M."/>
            <person name="Pursley I."/>
            <person name="Horton D.L."/>
            <person name="Alikhan N.F."/>
            <person name="Baker D."/>
            <person name="Gharbi K."/>
            <person name="Hall N."/>
            <person name="Watson M."/>
            <person name="Adriaenssens E.M."/>
            <person name="Foster-Nyarko E."/>
            <person name="Jarju S."/>
            <person name="Secka A."/>
            <person name="Antonio M."/>
            <person name="Oren A."/>
            <person name="Chaudhuri R.R."/>
            <person name="La Ragione R."/>
            <person name="Hildebrand F."/>
            <person name="Pallen M.J."/>
        </authorList>
    </citation>
    <scope>NUCLEOTIDE SEQUENCE</scope>
    <source>
        <strain evidence="1">B1-13419</strain>
    </source>
</reference>
<name>A0A9D9IJK2_9BACT</name>
<protein>
    <submittedName>
        <fullName evidence="1">Uncharacterized protein</fullName>
    </submittedName>
</protein>
<organism evidence="1 2">
    <name type="scientific">Candidatus Cryptobacteroides faecigallinarum</name>
    <dbReference type="NCBI Taxonomy" id="2840763"/>
    <lineage>
        <taxon>Bacteria</taxon>
        <taxon>Pseudomonadati</taxon>
        <taxon>Bacteroidota</taxon>
        <taxon>Bacteroidia</taxon>
        <taxon>Bacteroidales</taxon>
        <taxon>Candidatus Cryptobacteroides</taxon>
    </lineage>
</organism>
<gene>
    <name evidence="1" type="ORF">IAB91_01550</name>
</gene>
<proteinExistence type="predicted"/>
<dbReference type="AlphaFoldDB" id="A0A9D9IJK2"/>
<comment type="caution">
    <text evidence="1">The sequence shown here is derived from an EMBL/GenBank/DDBJ whole genome shotgun (WGS) entry which is preliminary data.</text>
</comment>
<evidence type="ECO:0000313" key="1">
    <source>
        <dbReference type="EMBL" id="MBO8473962.1"/>
    </source>
</evidence>
<dbReference type="EMBL" id="JADIMD010000021">
    <property type="protein sequence ID" value="MBO8473962.1"/>
    <property type="molecule type" value="Genomic_DNA"/>
</dbReference>
<sequence length="111" mass="12428">MYFFTGMSTYSIIVSSQDRIRCTDGNFCAVTGGEGEHKFGIRNMDGTASYFKDGLLYVKRNRNADPSGKYENNAGLTFPLMLYYNGIFTEIEPNSVMYNIPAGESVTETEE</sequence>
<accession>A0A9D9IJK2</accession>
<reference evidence="1" key="1">
    <citation type="submission" date="2020-10" db="EMBL/GenBank/DDBJ databases">
        <authorList>
            <person name="Gilroy R."/>
        </authorList>
    </citation>
    <scope>NUCLEOTIDE SEQUENCE</scope>
    <source>
        <strain evidence="1">B1-13419</strain>
    </source>
</reference>
<evidence type="ECO:0000313" key="2">
    <source>
        <dbReference type="Proteomes" id="UP000823757"/>
    </source>
</evidence>
<dbReference type="Proteomes" id="UP000823757">
    <property type="component" value="Unassembled WGS sequence"/>
</dbReference>